<keyword evidence="2" id="KW-1185">Reference proteome</keyword>
<evidence type="ECO:0000313" key="2">
    <source>
        <dbReference type="Proteomes" id="UP000281553"/>
    </source>
</evidence>
<gene>
    <name evidence="1" type="ORF">DILT_LOCUS19890</name>
</gene>
<feature type="non-terminal residue" evidence="1">
    <location>
        <position position="92"/>
    </location>
</feature>
<name>A0A3P7SDH4_DIBLA</name>
<dbReference type="OrthoDB" id="6315505at2759"/>
<proteinExistence type="predicted"/>
<protein>
    <submittedName>
        <fullName evidence="1">Uncharacterized protein</fullName>
    </submittedName>
</protein>
<sequence>MVWLRLAKFYLKRTNKAERSRFLLLGLSPDYLTKALEEGLSDETPFDSLYYRLANLFSNTHTLRDALQQLNSRKLRADESITSLVNDIERLG</sequence>
<dbReference type="EMBL" id="UYRU01124754">
    <property type="protein sequence ID" value="VDN49789.1"/>
    <property type="molecule type" value="Genomic_DNA"/>
</dbReference>
<reference evidence="1 2" key="1">
    <citation type="submission" date="2018-11" db="EMBL/GenBank/DDBJ databases">
        <authorList>
            <consortium name="Pathogen Informatics"/>
        </authorList>
    </citation>
    <scope>NUCLEOTIDE SEQUENCE [LARGE SCALE GENOMIC DNA]</scope>
</reference>
<dbReference type="Proteomes" id="UP000281553">
    <property type="component" value="Unassembled WGS sequence"/>
</dbReference>
<dbReference type="AlphaFoldDB" id="A0A3P7SDH4"/>
<organism evidence="1 2">
    <name type="scientific">Dibothriocephalus latus</name>
    <name type="common">Fish tapeworm</name>
    <name type="synonym">Diphyllobothrium latum</name>
    <dbReference type="NCBI Taxonomy" id="60516"/>
    <lineage>
        <taxon>Eukaryota</taxon>
        <taxon>Metazoa</taxon>
        <taxon>Spiralia</taxon>
        <taxon>Lophotrochozoa</taxon>
        <taxon>Platyhelminthes</taxon>
        <taxon>Cestoda</taxon>
        <taxon>Eucestoda</taxon>
        <taxon>Diphyllobothriidea</taxon>
        <taxon>Diphyllobothriidae</taxon>
        <taxon>Dibothriocephalus</taxon>
    </lineage>
</organism>
<evidence type="ECO:0000313" key="1">
    <source>
        <dbReference type="EMBL" id="VDN49789.1"/>
    </source>
</evidence>
<accession>A0A3P7SDH4</accession>